<protein>
    <recommendedName>
        <fullName evidence="1">DUF7730 domain-containing protein</fullName>
    </recommendedName>
</protein>
<dbReference type="GeneID" id="8506938"/>
<dbReference type="Pfam" id="PF24864">
    <property type="entry name" value="DUF7730"/>
    <property type="match status" value="1"/>
</dbReference>
<keyword evidence="3" id="KW-1185">Reference proteome</keyword>
<dbReference type="InterPro" id="IPR056632">
    <property type="entry name" value="DUF7730"/>
</dbReference>
<dbReference type="RefSeq" id="XP_002627098.1">
    <property type="nucleotide sequence ID" value="XM_002627052.2"/>
</dbReference>
<dbReference type="KEGG" id="bgh:BDBG_01769"/>
<sequence>MFSTRFTQPQSPLLGRLPFEIRQMIWTYLYRSPKNVHIVRCLERKTKLQYVVCREGIRRDIPGNCCKFCLNASQRREKDWAQEYGTFSGLKRPFGDLVAVGKTCWFAYTETRPYIYSECTFIFATYSNFLHFTSTISAVHCHQYIRSVKIYWNLCGDFFVGDEEDFLIQLSVLCDTSRSLSGLRRFVILMPPVDWYEREDMVAKVLAPLESMHCPWELSVHLTFHDAEEQLWGLRGTFRRLGWRGVVSGYKVIHDPRTWIIQVLSVRVGSMDVS</sequence>
<proteinExistence type="predicted"/>
<reference evidence="3" key="1">
    <citation type="journal article" date="2015" name="PLoS Genet.">
        <title>The dynamic genome and transcriptome of the human fungal pathogen Blastomyces and close relative Emmonsia.</title>
        <authorList>
            <person name="Munoz J.F."/>
            <person name="Gauthier G.M."/>
            <person name="Desjardins C.A."/>
            <person name="Gallo J.E."/>
            <person name="Holder J."/>
            <person name="Sullivan T.D."/>
            <person name="Marty A.J."/>
            <person name="Carmen J.C."/>
            <person name="Chen Z."/>
            <person name="Ding L."/>
            <person name="Gujja S."/>
            <person name="Magrini V."/>
            <person name="Misas E."/>
            <person name="Mitreva M."/>
            <person name="Priest M."/>
            <person name="Saif S."/>
            <person name="Whiston E.A."/>
            <person name="Young S."/>
            <person name="Zeng Q."/>
            <person name="Goldman W.E."/>
            <person name="Mardis E.R."/>
            <person name="Taylor J.W."/>
            <person name="McEwen J.G."/>
            <person name="Clay O.K."/>
            <person name="Klein B.S."/>
            <person name="Cuomo C.A."/>
        </authorList>
    </citation>
    <scope>NUCLEOTIDE SEQUENCE [LARGE SCALE GENOMIC DNA]</scope>
    <source>
        <strain evidence="3">SLH14081</strain>
    </source>
</reference>
<name>A0A179UBF6_BLAGS</name>
<evidence type="ECO:0000313" key="3">
    <source>
        <dbReference type="Proteomes" id="UP000002038"/>
    </source>
</evidence>
<gene>
    <name evidence="2" type="ORF">BDBG_01769</name>
</gene>
<evidence type="ECO:0000313" key="2">
    <source>
        <dbReference type="EMBL" id="OAT05355.1"/>
    </source>
</evidence>
<dbReference type="OrthoDB" id="515692at2759"/>
<dbReference type="Proteomes" id="UP000002038">
    <property type="component" value="Unassembled WGS sequence"/>
</dbReference>
<accession>A0A179UBF6</accession>
<organism evidence="2 3">
    <name type="scientific">Blastomyces gilchristii (strain SLH14081)</name>
    <name type="common">Blastomyces dermatitidis</name>
    <dbReference type="NCBI Taxonomy" id="559298"/>
    <lineage>
        <taxon>Eukaryota</taxon>
        <taxon>Fungi</taxon>
        <taxon>Dikarya</taxon>
        <taxon>Ascomycota</taxon>
        <taxon>Pezizomycotina</taxon>
        <taxon>Eurotiomycetes</taxon>
        <taxon>Eurotiomycetidae</taxon>
        <taxon>Onygenales</taxon>
        <taxon>Ajellomycetaceae</taxon>
        <taxon>Blastomyces</taxon>
    </lineage>
</organism>
<feature type="domain" description="DUF7730" evidence="1">
    <location>
        <begin position="7"/>
        <end position="229"/>
    </location>
</feature>
<dbReference type="AlphaFoldDB" id="A0A179UBF6"/>
<dbReference type="PANTHER" id="PTHR38790">
    <property type="entry name" value="2EXR DOMAIN-CONTAINING PROTEIN-RELATED"/>
    <property type="match status" value="1"/>
</dbReference>
<evidence type="ECO:0000259" key="1">
    <source>
        <dbReference type="Pfam" id="PF24864"/>
    </source>
</evidence>
<dbReference type="VEuPathDB" id="FungiDB:BDBG_01769"/>
<dbReference type="EMBL" id="GG657450">
    <property type="protein sequence ID" value="OAT05355.1"/>
    <property type="molecule type" value="Genomic_DNA"/>
</dbReference>